<dbReference type="Gene3D" id="3.40.50.150">
    <property type="entry name" value="Vaccinia Virus protein VP39"/>
    <property type="match status" value="1"/>
</dbReference>
<dbReference type="PROSITE" id="PS51686">
    <property type="entry name" value="SAM_MT_RSMB_NOP"/>
    <property type="match status" value="1"/>
</dbReference>
<comment type="similarity">
    <text evidence="1">Belongs to the class I-like SAM-binding methyltransferase superfamily. RsmB/NOP family.</text>
</comment>
<gene>
    <name evidence="3" type="ORF">NMU03_15020</name>
</gene>
<keyword evidence="1" id="KW-0949">S-adenosyl-L-methionine</keyword>
<evidence type="ECO:0000313" key="3">
    <source>
        <dbReference type="EMBL" id="UTY40880.1"/>
    </source>
</evidence>
<feature type="domain" description="SAM-dependent MTase RsmB/NOP-type" evidence="2">
    <location>
        <begin position="1"/>
        <end position="32"/>
    </location>
</feature>
<accession>A0ABY5I723</accession>
<keyword evidence="4" id="KW-1185">Reference proteome</keyword>
<sequence>MVYSTCTINKKENEKQIEKFMIKYPDMKKEKN</sequence>
<protein>
    <recommendedName>
        <fullName evidence="2">SAM-dependent MTase RsmB/NOP-type domain-containing protein</fullName>
    </recommendedName>
</protein>
<name>A0ABY5I723_9FIRM</name>
<keyword evidence="1" id="KW-0808">Transferase</keyword>
<feature type="active site" description="Nucleophile" evidence="1">
    <location>
        <position position="6"/>
    </location>
</feature>
<evidence type="ECO:0000256" key="1">
    <source>
        <dbReference type="PROSITE-ProRule" id="PRU01023"/>
    </source>
</evidence>
<dbReference type="InterPro" id="IPR029063">
    <property type="entry name" value="SAM-dependent_MTases_sf"/>
</dbReference>
<comment type="caution">
    <text evidence="1">Lacks conserved residue(s) required for the propagation of feature annotation.</text>
</comment>
<proteinExistence type="inferred from homology"/>
<reference evidence="3" key="1">
    <citation type="submission" date="2022-07" db="EMBL/GenBank/DDBJ databases">
        <title>Faecal culturing of patients with breast cancer.</title>
        <authorList>
            <person name="Teng N.M.Y."/>
            <person name="Kiu R."/>
            <person name="Evans R."/>
            <person name="Baker D.J."/>
            <person name="Zenner C."/>
            <person name="Robinson S.D."/>
            <person name="Hall L.J."/>
        </authorList>
    </citation>
    <scope>NUCLEOTIDE SEQUENCE</scope>
    <source>
        <strain evidence="3">LH1062</strain>
    </source>
</reference>
<organism evidence="3 4">
    <name type="scientific">Allocoprobacillus halotolerans</name>
    <dbReference type="NCBI Taxonomy" id="2944914"/>
    <lineage>
        <taxon>Bacteria</taxon>
        <taxon>Bacillati</taxon>
        <taxon>Bacillota</taxon>
        <taxon>Erysipelotrichia</taxon>
        <taxon>Erysipelotrichales</taxon>
        <taxon>Erysipelotrichaceae</taxon>
        <taxon>Allocoprobacillus</taxon>
    </lineage>
</organism>
<evidence type="ECO:0000259" key="2">
    <source>
        <dbReference type="PROSITE" id="PS51686"/>
    </source>
</evidence>
<dbReference type="InterPro" id="IPR001678">
    <property type="entry name" value="MeTrfase_RsmB-F_NOP2_dom"/>
</dbReference>
<evidence type="ECO:0000313" key="4">
    <source>
        <dbReference type="Proteomes" id="UP001060112"/>
    </source>
</evidence>
<dbReference type="Proteomes" id="UP001060112">
    <property type="component" value="Chromosome"/>
</dbReference>
<keyword evidence="1" id="KW-0489">Methyltransferase</keyword>
<dbReference type="EMBL" id="CP101620">
    <property type="protein sequence ID" value="UTY40880.1"/>
    <property type="molecule type" value="Genomic_DNA"/>
</dbReference>
<keyword evidence="1" id="KW-0694">RNA-binding</keyword>